<organism evidence="1 2">
    <name type="scientific">Mytilus edulis</name>
    <name type="common">Blue mussel</name>
    <dbReference type="NCBI Taxonomy" id="6550"/>
    <lineage>
        <taxon>Eukaryota</taxon>
        <taxon>Metazoa</taxon>
        <taxon>Spiralia</taxon>
        <taxon>Lophotrochozoa</taxon>
        <taxon>Mollusca</taxon>
        <taxon>Bivalvia</taxon>
        <taxon>Autobranchia</taxon>
        <taxon>Pteriomorphia</taxon>
        <taxon>Mytilida</taxon>
        <taxon>Mytiloidea</taxon>
        <taxon>Mytilidae</taxon>
        <taxon>Mytilinae</taxon>
        <taxon>Mytilus</taxon>
    </lineage>
</organism>
<dbReference type="Proteomes" id="UP000683360">
    <property type="component" value="Unassembled WGS sequence"/>
</dbReference>
<protein>
    <submittedName>
        <fullName evidence="1">Uncharacterized protein</fullName>
    </submittedName>
</protein>
<keyword evidence="2" id="KW-1185">Reference proteome</keyword>
<proteinExistence type="predicted"/>
<sequence>METGVRPMESDVKRCTYTHKKDTHEHKKTNEHKRIEKRVKTSKNRRIETSEYTNKCVRIKTSKHGYIKTDERANKHKRIAKGSIDIPTNANLYKQTITYTLRQHELYSSTNADMKIQVCGATNTDACRDWCMDHQSHLKQDKRTDKPNTYQFTVRMKAFERKTHRNIYVQLHNATNIDVRRKLFKSHDRFTH</sequence>
<comment type="caution">
    <text evidence="1">The sequence shown here is derived from an EMBL/GenBank/DDBJ whole genome shotgun (WGS) entry which is preliminary data.</text>
</comment>
<evidence type="ECO:0000313" key="2">
    <source>
        <dbReference type="Proteomes" id="UP000683360"/>
    </source>
</evidence>
<name>A0A8S3QTH9_MYTED</name>
<evidence type="ECO:0000313" key="1">
    <source>
        <dbReference type="EMBL" id="CAG2198203.1"/>
    </source>
</evidence>
<accession>A0A8S3QTH9</accession>
<dbReference type="EMBL" id="CAJPWZ010000671">
    <property type="protein sequence ID" value="CAG2198203.1"/>
    <property type="molecule type" value="Genomic_DNA"/>
</dbReference>
<reference evidence="1" key="1">
    <citation type="submission" date="2021-03" db="EMBL/GenBank/DDBJ databases">
        <authorList>
            <person name="Bekaert M."/>
        </authorList>
    </citation>
    <scope>NUCLEOTIDE SEQUENCE</scope>
</reference>
<dbReference type="AlphaFoldDB" id="A0A8S3QTH9"/>
<gene>
    <name evidence="1" type="ORF">MEDL_12989</name>
</gene>